<dbReference type="AlphaFoldDB" id="A0A1Y2L2D7"/>
<feature type="transmembrane region" description="Helical" evidence="1">
    <location>
        <begin position="50"/>
        <end position="70"/>
    </location>
</feature>
<dbReference type="EMBL" id="JFKA01000002">
    <property type="protein sequence ID" value="OSQ39337.1"/>
    <property type="molecule type" value="Genomic_DNA"/>
</dbReference>
<keyword evidence="1" id="KW-0472">Membrane</keyword>
<keyword evidence="1" id="KW-0812">Transmembrane</keyword>
<protein>
    <submittedName>
        <fullName evidence="2">Uncharacterized protein</fullName>
    </submittedName>
</protein>
<name>A0A1Y2L2D7_9PROT</name>
<keyword evidence="3" id="KW-1185">Reference proteome</keyword>
<reference evidence="2 3" key="1">
    <citation type="submission" date="2014-03" db="EMBL/GenBank/DDBJ databases">
        <title>The draft genome sequence of Thalassospira mesophila JCM 18969.</title>
        <authorList>
            <person name="Lai Q."/>
            <person name="Shao Z."/>
        </authorList>
    </citation>
    <scope>NUCLEOTIDE SEQUENCE [LARGE SCALE GENOMIC DNA]</scope>
    <source>
        <strain evidence="2 3">JCM 18969</strain>
    </source>
</reference>
<dbReference type="Proteomes" id="UP000193391">
    <property type="component" value="Unassembled WGS sequence"/>
</dbReference>
<sequence>MSNINNFQKLGKISNYWKVVIEYKRKNFCFWIDKSLDNLSNITDKIKNTLIYIIQLAVIVYFIVSLQKILHGACLDGKCVFGAGC</sequence>
<proteinExistence type="predicted"/>
<gene>
    <name evidence="2" type="ORF">TMES_04405</name>
</gene>
<evidence type="ECO:0000313" key="2">
    <source>
        <dbReference type="EMBL" id="OSQ39337.1"/>
    </source>
</evidence>
<evidence type="ECO:0000256" key="1">
    <source>
        <dbReference type="SAM" id="Phobius"/>
    </source>
</evidence>
<evidence type="ECO:0000313" key="3">
    <source>
        <dbReference type="Proteomes" id="UP000193391"/>
    </source>
</evidence>
<keyword evidence="1" id="KW-1133">Transmembrane helix</keyword>
<comment type="caution">
    <text evidence="2">The sequence shown here is derived from an EMBL/GenBank/DDBJ whole genome shotgun (WGS) entry which is preliminary data.</text>
</comment>
<accession>A0A1Y2L2D7</accession>
<organism evidence="2 3">
    <name type="scientific">Thalassospira mesophila</name>
    <dbReference type="NCBI Taxonomy" id="1293891"/>
    <lineage>
        <taxon>Bacteria</taxon>
        <taxon>Pseudomonadati</taxon>
        <taxon>Pseudomonadota</taxon>
        <taxon>Alphaproteobacteria</taxon>
        <taxon>Rhodospirillales</taxon>
        <taxon>Thalassospiraceae</taxon>
        <taxon>Thalassospira</taxon>
    </lineage>
</organism>